<evidence type="ECO:0000313" key="4">
    <source>
        <dbReference type="Proteomes" id="UP000638043"/>
    </source>
</evidence>
<comment type="caution">
    <text evidence="3">The sequence shown here is derived from an EMBL/GenBank/DDBJ whole genome shotgun (WGS) entry which is preliminary data.</text>
</comment>
<proteinExistence type="predicted"/>
<sequence length="158" mass="17875">MDIVLLVVAAGLLIFMFVSSNRRRKKMQADEQERQRQMVPGTRVMTRSGLYGTLVEFDADDLTRPAVIEIAPGVDIEVHAQTITLDQNSYHVAEEAEDEQVDEYEDEVNEVHETALDEKKDEDVEVTITDEDVYGGLLDTDDSRDKKRDDTPGDSKNN</sequence>
<dbReference type="RefSeq" id="WP_188699784.1">
    <property type="nucleotide sequence ID" value="NZ_BMMQ01000001.1"/>
</dbReference>
<evidence type="ECO:0000256" key="2">
    <source>
        <dbReference type="SAM" id="MobiDB-lite"/>
    </source>
</evidence>
<dbReference type="Pfam" id="PF02699">
    <property type="entry name" value="YajC"/>
    <property type="match status" value="1"/>
</dbReference>
<evidence type="ECO:0000256" key="1">
    <source>
        <dbReference type="SAM" id="Coils"/>
    </source>
</evidence>
<dbReference type="InterPro" id="IPR003849">
    <property type="entry name" value="Preprotein_translocase_YajC"/>
</dbReference>
<feature type="region of interest" description="Disordered" evidence="2">
    <location>
        <begin position="129"/>
        <end position="158"/>
    </location>
</feature>
<evidence type="ECO:0008006" key="5">
    <source>
        <dbReference type="Google" id="ProtNLM"/>
    </source>
</evidence>
<dbReference type="Proteomes" id="UP000638043">
    <property type="component" value="Unassembled WGS sequence"/>
</dbReference>
<keyword evidence="4" id="KW-1185">Reference proteome</keyword>
<dbReference type="EMBL" id="BMMQ01000001">
    <property type="protein sequence ID" value="GGO60136.1"/>
    <property type="molecule type" value="Genomic_DNA"/>
</dbReference>
<name>A0ABQ2MWK7_9MICO</name>
<reference evidence="4" key="1">
    <citation type="journal article" date="2019" name="Int. J. Syst. Evol. Microbiol.">
        <title>The Global Catalogue of Microorganisms (GCM) 10K type strain sequencing project: providing services to taxonomists for standard genome sequencing and annotation.</title>
        <authorList>
            <consortium name="The Broad Institute Genomics Platform"/>
            <consortium name="The Broad Institute Genome Sequencing Center for Infectious Disease"/>
            <person name="Wu L."/>
            <person name="Ma J."/>
        </authorList>
    </citation>
    <scope>NUCLEOTIDE SEQUENCE [LARGE SCALE GENOMIC DNA]</scope>
    <source>
        <strain evidence="4">CGMCC 4.7181</strain>
    </source>
</reference>
<gene>
    <name evidence="3" type="ORF">GCM10010910_04800</name>
</gene>
<dbReference type="SMART" id="SM01323">
    <property type="entry name" value="YajC"/>
    <property type="match status" value="1"/>
</dbReference>
<organism evidence="3 4">
    <name type="scientific">Microbacterium nanhaiense</name>
    <dbReference type="NCBI Taxonomy" id="1301026"/>
    <lineage>
        <taxon>Bacteria</taxon>
        <taxon>Bacillati</taxon>
        <taxon>Actinomycetota</taxon>
        <taxon>Actinomycetes</taxon>
        <taxon>Micrococcales</taxon>
        <taxon>Microbacteriaceae</taxon>
        <taxon>Microbacterium</taxon>
    </lineage>
</organism>
<feature type="coiled-coil region" evidence="1">
    <location>
        <begin position="94"/>
        <end position="121"/>
    </location>
</feature>
<keyword evidence="1" id="KW-0175">Coiled coil</keyword>
<accession>A0ABQ2MWK7</accession>
<feature type="compositionally biased region" description="Basic and acidic residues" evidence="2">
    <location>
        <begin position="141"/>
        <end position="158"/>
    </location>
</feature>
<evidence type="ECO:0000313" key="3">
    <source>
        <dbReference type="EMBL" id="GGO60136.1"/>
    </source>
</evidence>
<protein>
    <recommendedName>
        <fullName evidence="5">Preprotein translocase subunit YajC</fullName>
    </recommendedName>
</protein>